<organism evidence="2 3">
    <name type="scientific">Favolaschia claudopus</name>
    <dbReference type="NCBI Taxonomy" id="2862362"/>
    <lineage>
        <taxon>Eukaryota</taxon>
        <taxon>Fungi</taxon>
        <taxon>Dikarya</taxon>
        <taxon>Basidiomycota</taxon>
        <taxon>Agaricomycotina</taxon>
        <taxon>Agaricomycetes</taxon>
        <taxon>Agaricomycetidae</taxon>
        <taxon>Agaricales</taxon>
        <taxon>Marasmiineae</taxon>
        <taxon>Mycenaceae</taxon>
        <taxon>Favolaschia</taxon>
    </lineage>
</organism>
<reference evidence="2 3" key="1">
    <citation type="journal article" date="2024" name="J Genomics">
        <title>Draft genome sequencing and assembly of Favolaschia claudopus CIRM-BRFM 2984 isolated from oak limbs.</title>
        <authorList>
            <person name="Navarro D."/>
            <person name="Drula E."/>
            <person name="Chaduli D."/>
            <person name="Cazenave R."/>
            <person name="Ahrendt S."/>
            <person name="Wang J."/>
            <person name="Lipzen A."/>
            <person name="Daum C."/>
            <person name="Barry K."/>
            <person name="Grigoriev I.V."/>
            <person name="Favel A."/>
            <person name="Rosso M.N."/>
            <person name="Martin F."/>
        </authorList>
    </citation>
    <scope>NUCLEOTIDE SEQUENCE [LARGE SCALE GENOMIC DNA]</scope>
    <source>
        <strain evidence="2 3">CIRM-BRFM 2984</strain>
    </source>
</reference>
<evidence type="ECO:0000313" key="2">
    <source>
        <dbReference type="EMBL" id="KAK7014402.1"/>
    </source>
</evidence>
<sequence length="812" mass="90393">MTVKKNSLVHSEDLEVDVGGLSLELGVHGKGQEPQRESIRVFFRLAVLLCDFAWILLKQLKNATVAIESVESEEERRLALISASREFHEPRQACSRGRASLAAPEGMYDASVALGFLPILMEIFWPTIFIQSPQGPNAASTSCDRTCMISVPFKRIEGGTAGIPESFSLYPGCPPSVVAARRLRAPLLTGSSLDTSFLPSGPKILILINNPSPARRRHSSQADAARAPRPASTALTRWARLLQCGRYGGGGRCARGQSHRGSIVFDDRGKKPMRGGRRMQEEAQIEVECGMVKRGRAVRVRVRLCVARTSFFVDSARRRQTPAGHPARVQDNDSNVVGHTWQRVLSFRIKIFVHTRLPWPWLSSTQLTRRCGRRKSLRVRRSPHSHYRPFTAASSLGRISTSTLHLRGCTPSSTPSTLYHHGSGLFTVVRRRMELRLLFLRFRGGCTRVSLSPFVAFGAAVCIGVWRMAWRVGAMPVSWLAERRRGGGEDDADAWRGEDGAGGWRIRVWEVEIEVVVEEGRRNREPKPTLGIAYPSPDFIVTLSHGPSSSPHAASHSPALSEGGDAAEAAPPSPCQPHPRRASSLRSRFPAYSAVKRDSLPLHHHPVPLSSRPVPFSPPPSSTLHSHFPTWVSSCIPGPHLRRLSYSQACEIAMLTRGEEEDGYLFSRAGKREGWLLGRTRRMLRVRKMKRDGQAGGAGHSMGRMVPVGGGGFFAHGCTTTYRLSSSSLIIEILDTRSLRSVSEASVAQDWRTRRRPQCTERTTNGSPRVRRHQYPTIFSSQGGPRCWWKDTEGWMTTGWLYTRWRWKVYRG</sequence>
<keyword evidence="3" id="KW-1185">Reference proteome</keyword>
<name>A0AAW0ANI0_9AGAR</name>
<protein>
    <submittedName>
        <fullName evidence="2">Uncharacterized protein</fullName>
    </submittedName>
</protein>
<dbReference type="EMBL" id="JAWWNJ010000057">
    <property type="protein sequence ID" value="KAK7014402.1"/>
    <property type="molecule type" value="Genomic_DNA"/>
</dbReference>
<evidence type="ECO:0000313" key="3">
    <source>
        <dbReference type="Proteomes" id="UP001362999"/>
    </source>
</evidence>
<gene>
    <name evidence="2" type="ORF">R3P38DRAFT_3574661</name>
</gene>
<feature type="compositionally biased region" description="Low complexity" evidence="1">
    <location>
        <begin position="545"/>
        <end position="561"/>
    </location>
</feature>
<feature type="region of interest" description="Disordered" evidence="1">
    <location>
        <begin position="545"/>
        <end position="586"/>
    </location>
</feature>
<evidence type="ECO:0000256" key="1">
    <source>
        <dbReference type="SAM" id="MobiDB-lite"/>
    </source>
</evidence>
<proteinExistence type="predicted"/>
<comment type="caution">
    <text evidence="2">The sequence shown here is derived from an EMBL/GenBank/DDBJ whole genome shotgun (WGS) entry which is preliminary data.</text>
</comment>
<dbReference type="AlphaFoldDB" id="A0AAW0ANI0"/>
<accession>A0AAW0ANI0</accession>
<dbReference type="Proteomes" id="UP001362999">
    <property type="component" value="Unassembled WGS sequence"/>
</dbReference>